<dbReference type="AlphaFoldDB" id="A0A1H1LFE3"/>
<dbReference type="OrthoDB" id="5149401at2"/>
<evidence type="ECO:0000259" key="1">
    <source>
        <dbReference type="Pfam" id="PF14470"/>
    </source>
</evidence>
<keyword evidence="3" id="KW-1185">Reference proteome</keyword>
<organism evidence="2 3">
    <name type="scientific">Brevibacterium sandarakinum</name>
    <dbReference type="NCBI Taxonomy" id="629680"/>
    <lineage>
        <taxon>Bacteria</taxon>
        <taxon>Bacillati</taxon>
        <taxon>Actinomycetota</taxon>
        <taxon>Actinomycetes</taxon>
        <taxon>Micrococcales</taxon>
        <taxon>Brevibacteriaceae</taxon>
        <taxon>Brevibacterium</taxon>
    </lineage>
</organism>
<dbReference type="STRING" id="629680.SAMN04489751_0227"/>
<accession>A0A1H1LFE3</accession>
<dbReference type="EMBL" id="LT629739">
    <property type="protein sequence ID" value="SDR72589.1"/>
    <property type="molecule type" value="Genomic_DNA"/>
</dbReference>
<dbReference type="Pfam" id="PF14470">
    <property type="entry name" value="bPH_3"/>
    <property type="match status" value="1"/>
</dbReference>
<dbReference type="Proteomes" id="UP000199700">
    <property type="component" value="Chromosome"/>
</dbReference>
<dbReference type="RefSeq" id="WP_092102110.1">
    <property type="nucleotide sequence ID" value="NZ_LT629739.1"/>
</dbReference>
<dbReference type="InterPro" id="IPR039519">
    <property type="entry name" value="YokE-like_PH"/>
</dbReference>
<gene>
    <name evidence="2" type="ORF">SAMN04489751_0227</name>
</gene>
<feature type="domain" description="YokE-like PH" evidence="1">
    <location>
        <begin position="38"/>
        <end position="129"/>
    </location>
</feature>
<sequence>MNGSSGTASSLLAALNRQREKPAPLSAFTVVIDRILDGNEIVHLALEGNGWTWVDPLMLVTDRRVLLLRRGVFGFWGKRGEIAASEVSGATLKVNLFFGRITVRSHGGKLLRMGYNWERNARDFVDSLNQMISGDHR</sequence>
<reference evidence="2" key="1">
    <citation type="submission" date="2016-10" db="EMBL/GenBank/DDBJ databases">
        <authorList>
            <person name="Varghese N."/>
            <person name="Submissions S."/>
        </authorList>
    </citation>
    <scope>NUCLEOTIDE SEQUENCE [LARGE SCALE GENOMIC DNA]</scope>
    <source>
        <strain evidence="2">DSM 22082</strain>
    </source>
</reference>
<proteinExistence type="predicted"/>
<protein>
    <submittedName>
        <fullName evidence="2">PH domain-containing protein</fullName>
    </submittedName>
</protein>
<evidence type="ECO:0000313" key="3">
    <source>
        <dbReference type="Proteomes" id="UP000199700"/>
    </source>
</evidence>
<name>A0A1H1LFE3_BRESA</name>
<evidence type="ECO:0000313" key="2">
    <source>
        <dbReference type="EMBL" id="SDR72589.1"/>
    </source>
</evidence>